<dbReference type="Pfam" id="PF07992">
    <property type="entry name" value="Pyr_redox_2"/>
    <property type="match status" value="1"/>
</dbReference>
<evidence type="ECO:0000256" key="3">
    <source>
        <dbReference type="ARBA" id="ARBA00022630"/>
    </source>
</evidence>
<protein>
    <submittedName>
        <fullName evidence="7">NADH dehydrogenase FAD-containing subunit</fullName>
    </submittedName>
</protein>
<dbReference type="AlphaFoldDB" id="A0A2V4TXL4"/>
<evidence type="ECO:0000313" key="8">
    <source>
        <dbReference type="Proteomes" id="UP000247772"/>
    </source>
</evidence>
<name>A0A2V4TXL4_9BURK</name>
<evidence type="ECO:0000259" key="6">
    <source>
        <dbReference type="Pfam" id="PF07992"/>
    </source>
</evidence>
<keyword evidence="3" id="KW-0285">Flavoprotein</keyword>
<gene>
    <name evidence="7" type="ORF">C7410_119139</name>
</gene>
<keyword evidence="5" id="KW-0560">Oxidoreductase</keyword>
<sequence length="436" mass="46534">MQAHTDHKVVIVGGGAGGLELASRLGRRYGAAHVALVDRSPVHIWKPTLHEVAAGTLDIHKEGLPYAMLARNCGFTFVPGEMHHVDRDARMVNLGQVTSEHGEDMAPARAIPYDSLVLAVGSKSNFFGTPGAAEHAIALDSVTQAERFRRKLLCALQRVNVAKQTNSSQRVNIVIVGGGATGVELAAELREACANIVSYGLTNLDPQRDVCLSVIEGAPRILAALPERLSNAAHAQLSARGVDIRTLTRISSVGPSGLEDTSGIFYPADICVWAAGIEAPAFLGTLGLSTNHLNQVVVDEFLCTDDPNIFAIGDCAQAPWTAQSKSVPARAQAAHQQASYLCSELVSRIQGRLSRQRPFEYRDRGSLVSVGRGDGVGSLMGVLTGRGLHVQGRLARTMYMSLHLMHHQAVIGTVPTVLGAFGRLLLKRTAPSVKLH</sequence>
<feature type="domain" description="FAD/NAD(P)-binding" evidence="6">
    <location>
        <begin position="8"/>
        <end position="338"/>
    </location>
</feature>
<accession>A0A2V4TXL4</accession>
<proteinExistence type="inferred from homology"/>
<dbReference type="PANTHER" id="PTHR42913">
    <property type="entry name" value="APOPTOSIS-INDUCING FACTOR 1"/>
    <property type="match status" value="1"/>
</dbReference>
<comment type="caution">
    <text evidence="7">The sequence shown here is derived from an EMBL/GenBank/DDBJ whole genome shotgun (WGS) entry which is preliminary data.</text>
</comment>
<keyword evidence="4" id="KW-0274">FAD</keyword>
<dbReference type="OrthoDB" id="9781621at2"/>
<organism evidence="7 8">
    <name type="scientific">Paraburkholderia silvatlantica</name>
    <dbReference type="NCBI Taxonomy" id="321895"/>
    <lineage>
        <taxon>Bacteria</taxon>
        <taxon>Pseudomonadati</taxon>
        <taxon>Pseudomonadota</taxon>
        <taxon>Betaproteobacteria</taxon>
        <taxon>Burkholderiales</taxon>
        <taxon>Burkholderiaceae</taxon>
        <taxon>Paraburkholderia</taxon>
    </lineage>
</organism>
<evidence type="ECO:0000256" key="4">
    <source>
        <dbReference type="ARBA" id="ARBA00022827"/>
    </source>
</evidence>
<dbReference type="GO" id="GO:0019646">
    <property type="term" value="P:aerobic electron transport chain"/>
    <property type="evidence" value="ECO:0007669"/>
    <property type="project" value="TreeGrafter"/>
</dbReference>
<dbReference type="RefSeq" id="WP_110856348.1">
    <property type="nucleotide sequence ID" value="NZ_QJSQ01000019.1"/>
</dbReference>
<evidence type="ECO:0000313" key="7">
    <source>
        <dbReference type="EMBL" id="PYE19697.1"/>
    </source>
</evidence>
<evidence type="ECO:0000256" key="2">
    <source>
        <dbReference type="ARBA" id="ARBA00005272"/>
    </source>
</evidence>
<dbReference type="PRINTS" id="PR00411">
    <property type="entry name" value="PNDRDTASEI"/>
</dbReference>
<dbReference type="InterPro" id="IPR051169">
    <property type="entry name" value="NADH-Q_oxidoreductase"/>
</dbReference>
<dbReference type="PANTHER" id="PTHR42913:SF3">
    <property type="entry name" value="64 KDA MITOCHONDRIAL NADH DEHYDROGENASE (EUROFUNG)"/>
    <property type="match status" value="1"/>
</dbReference>
<dbReference type="SUPFAM" id="SSF51905">
    <property type="entry name" value="FAD/NAD(P)-binding domain"/>
    <property type="match status" value="1"/>
</dbReference>
<dbReference type="Gene3D" id="3.50.50.100">
    <property type="match status" value="1"/>
</dbReference>
<dbReference type="Proteomes" id="UP000247772">
    <property type="component" value="Unassembled WGS sequence"/>
</dbReference>
<dbReference type="EMBL" id="QJSQ01000019">
    <property type="protein sequence ID" value="PYE19697.1"/>
    <property type="molecule type" value="Genomic_DNA"/>
</dbReference>
<dbReference type="InterPro" id="IPR023753">
    <property type="entry name" value="FAD/NAD-binding_dom"/>
</dbReference>
<dbReference type="PRINTS" id="PR00368">
    <property type="entry name" value="FADPNR"/>
</dbReference>
<comment type="similarity">
    <text evidence="2">Belongs to the NADH dehydrogenase family.</text>
</comment>
<evidence type="ECO:0000256" key="5">
    <source>
        <dbReference type="ARBA" id="ARBA00023002"/>
    </source>
</evidence>
<dbReference type="GO" id="GO:0003955">
    <property type="term" value="F:NAD(P)H dehydrogenase (quinone) activity"/>
    <property type="evidence" value="ECO:0007669"/>
    <property type="project" value="TreeGrafter"/>
</dbReference>
<evidence type="ECO:0000256" key="1">
    <source>
        <dbReference type="ARBA" id="ARBA00001974"/>
    </source>
</evidence>
<reference evidence="7 8" key="1">
    <citation type="submission" date="2018-06" db="EMBL/GenBank/DDBJ databases">
        <title>Genomic Encyclopedia of Type Strains, Phase IV (KMG-V): Genome sequencing to study the core and pangenomes of soil and plant-associated prokaryotes.</title>
        <authorList>
            <person name="Whitman W."/>
        </authorList>
    </citation>
    <scope>NUCLEOTIDE SEQUENCE [LARGE SCALE GENOMIC DNA]</scope>
    <source>
        <strain evidence="7 8">SRCL-318</strain>
    </source>
</reference>
<comment type="cofactor">
    <cofactor evidence="1">
        <name>FAD</name>
        <dbReference type="ChEBI" id="CHEBI:57692"/>
    </cofactor>
</comment>
<dbReference type="InterPro" id="IPR036188">
    <property type="entry name" value="FAD/NAD-bd_sf"/>
</dbReference>